<dbReference type="EMBL" id="JACHXH010000002">
    <property type="protein sequence ID" value="MBB3133070.1"/>
    <property type="molecule type" value="Genomic_DNA"/>
</dbReference>
<proteinExistence type="predicted"/>
<keyword evidence="1" id="KW-1133">Transmembrane helix</keyword>
<dbReference type="Proteomes" id="UP000518315">
    <property type="component" value="Unassembled WGS sequence"/>
</dbReference>
<keyword evidence="1" id="KW-0812">Transmembrane</keyword>
<feature type="domain" description="Lnb N-terminal periplasmic" evidence="2">
    <location>
        <begin position="135"/>
        <end position="290"/>
    </location>
</feature>
<dbReference type="AlphaFoldDB" id="A0A7W5FXW3"/>
<feature type="transmembrane region" description="Helical" evidence="1">
    <location>
        <begin position="47"/>
        <end position="68"/>
    </location>
</feature>
<comment type="caution">
    <text evidence="3">The sequence shown here is derived from an EMBL/GenBank/DDBJ whole genome shotgun (WGS) entry which is preliminary data.</text>
</comment>
<evidence type="ECO:0000313" key="3">
    <source>
        <dbReference type="EMBL" id="MBB3133070.1"/>
    </source>
</evidence>
<evidence type="ECO:0000259" key="2">
    <source>
        <dbReference type="Pfam" id="PF13387"/>
    </source>
</evidence>
<dbReference type="InterPro" id="IPR025178">
    <property type="entry name" value="Lnb_N"/>
</dbReference>
<evidence type="ECO:0000256" key="1">
    <source>
        <dbReference type="SAM" id="Phobius"/>
    </source>
</evidence>
<accession>A0A7W5FXW3</accession>
<sequence length="346" mass="38460">MLQTRLEKQKMVRPVRAIIIAALVLLVAFASAWSSLALWYRLPLPEVGRHASAILFGLFGAWVIVALLDRRRFRAVLAFAAAFVLVLVWWSTIEPPANGAWAPDVARQVTGEFDGELLTLTNVRDFQWRSTTDFTERWTTRSYDLNKLKSVDMFMSYWSGPTIAHVIMSFGFDDGRYLAWSIEVRRLSGGSFSPLADLFKSSPLVILAADERDVIGLRSNFRGEDVQIYRLRASPGAARLLLREYVSDANTLAATPAFYNSLTTNCTTTIVKMMRVAGDAVPTDWRLIVNGYLPEYAYDRGALDTSVPLSQLRSAAHIAARAHDDGVSPNFSRAIRVGVPSPQGAL</sequence>
<reference evidence="3 4" key="1">
    <citation type="submission" date="2020-08" db="EMBL/GenBank/DDBJ databases">
        <title>Genomic Encyclopedia of Type Strains, Phase III (KMG-III): the genomes of soil and plant-associated and newly described type strains.</title>
        <authorList>
            <person name="Whitman W."/>
        </authorList>
    </citation>
    <scope>NUCLEOTIDE SEQUENCE [LARGE SCALE GENOMIC DNA]</scope>
    <source>
        <strain evidence="3 4">CECT 4113</strain>
    </source>
</reference>
<protein>
    <recommendedName>
        <fullName evidence="2">Lnb N-terminal periplasmic domain-containing protein</fullName>
    </recommendedName>
</protein>
<dbReference type="Pfam" id="PF13387">
    <property type="entry name" value="Lnb_N"/>
    <property type="match status" value="1"/>
</dbReference>
<keyword evidence="1" id="KW-0472">Membrane</keyword>
<gene>
    <name evidence="3" type="ORF">FHS26_000773</name>
</gene>
<organism evidence="3 4">
    <name type="scientific">Rhizobium pisi</name>
    <dbReference type="NCBI Taxonomy" id="574561"/>
    <lineage>
        <taxon>Bacteria</taxon>
        <taxon>Pseudomonadati</taxon>
        <taxon>Pseudomonadota</taxon>
        <taxon>Alphaproteobacteria</taxon>
        <taxon>Hyphomicrobiales</taxon>
        <taxon>Rhizobiaceae</taxon>
        <taxon>Rhizobium/Agrobacterium group</taxon>
        <taxon>Rhizobium</taxon>
    </lineage>
</organism>
<feature type="transmembrane region" description="Helical" evidence="1">
    <location>
        <begin position="75"/>
        <end position="93"/>
    </location>
</feature>
<evidence type="ECO:0000313" key="4">
    <source>
        <dbReference type="Proteomes" id="UP000518315"/>
    </source>
</evidence>
<keyword evidence="4" id="KW-1185">Reference proteome</keyword>
<name>A0A7W5FXW3_9HYPH</name>